<reference evidence="1" key="1">
    <citation type="submission" date="2022-10" db="EMBL/GenBank/DDBJ databases">
        <authorList>
            <person name="Byrne P K."/>
        </authorList>
    </citation>
    <scope>NUCLEOTIDE SEQUENCE</scope>
    <source>
        <strain evidence="1">IFO1815</strain>
    </source>
</reference>
<dbReference type="GeneID" id="80920034"/>
<keyword evidence="2" id="KW-1185">Reference proteome</keyword>
<dbReference type="EMBL" id="OX365768">
    <property type="protein sequence ID" value="CAI4035180.1"/>
    <property type="molecule type" value="Genomic_DNA"/>
</dbReference>
<dbReference type="Proteomes" id="UP001161438">
    <property type="component" value="Chromosome 12"/>
</dbReference>
<dbReference type="RefSeq" id="XP_056078300.1">
    <property type="nucleotide sequence ID" value="XM_056224376.1"/>
</dbReference>
<evidence type="ECO:0000313" key="2">
    <source>
        <dbReference type="Proteomes" id="UP001161438"/>
    </source>
</evidence>
<organism evidence="1 2">
    <name type="scientific">Saccharomyces mikatae IFO 1815</name>
    <dbReference type="NCBI Taxonomy" id="226126"/>
    <lineage>
        <taxon>Eukaryota</taxon>
        <taxon>Fungi</taxon>
        <taxon>Dikarya</taxon>
        <taxon>Ascomycota</taxon>
        <taxon>Saccharomycotina</taxon>
        <taxon>Saccharomycetes</taxon>
        <taxon>Saccharomycetales</taxon>
        <taxon>Saccharomycetaceae</taxon>
        <taxon>Saccharomyces</taxon>
    </lineage>
</organism>
<dbReference type="AlphaFoldDB" id="A0AA35ITI4"/>
<evidence type="ECO:0000313" key="1">
    <source>
        <dbReference type="EMBL" id="CAI4035180.1"/>
    </source>
</evidence>
<sequence length="570" mass="65976">MVTALSYLPTELVQRIFEFTVAEAGSQYWLYNLVNLIEFSVCSTGGGSITENFLTSYVKKNLIVLDLTCEVTQNSILQMEYGFLRRFLPYIDMNAQYIRAADLKTDTDQTRILEVEKLIVVFDEFSDLKVIETFLPLADSTSKIMEFVFCISDIKSSFYSPMEKLHAANIVADIDINTLYLDFLNTNVYSDQNFFGVFNPDIFQLINKDYRNFFSKTGQEGKGRPPICKKICFPLVETLNLDYMALDSFFNSILRTLTTKIKKFERNNEFDVDKNLNLNSTTTVATLIIKSILRQFFNDFHINFPNLVALNFIKTSTHPNSNKVTQCCNFIDLSSYVLNKCLSENISINFLFQLHSLKNWLVPKIKEFTGHKFKYDETTFSGSPERYIKSLRGNLKILQEMAINETNDGTCYFRVKLIPEGVEKTQIINWIPYASSFNDETAKQKHHLKRPMICLKNNSLKSLTIKIIRIEKCSSIRIQGFYLPKLNELFVNNTLCDATQHQKEESNDMSCIEFTSWNELPQCEKLGFAPLEDDSNYVLNIINLQNHLPNLNLRESFPTFFDERQKFVVV</sequence>
<name>A0AA35ITI4_SACMI</name>
<accession>A0AA35ITI4</accession>
<proteinExistence type="predicted"/>
<gene>
    <name evidence="1" type="primary">SMKI12G3260</name>
    <name evidence="1" type="ORF">SMKI_12G3260</name>
</gene>
<evidence type="ECO:0008006" key="3">
    <source>
        <dbReference type="Google" id="ProtNLM"/>
    </source>
</evidence>
<protein>
    <recommendedName>
        <fullName evidence="3">Bop2p</fullName>
    </recommendedName>
</protein>